<protein>
    <submittedName>
        <fullName evidence="2">(P)ppGpp synthetase</fullName>
    </submittedName>
</protein>
<dbReference type="Pfam" id="PF04607">
    <property type="entry name" value="RelA_SpoT"/>
    <property type="match status" value="1"/>
</dbReference>
<feature type="domain" description="RelA/SpoT" evidence="1">
    <location>
        <begin position="45"/>
        <end position="190"/>
    </location>
</feature>
<dbReference type="SMART" id="SM00954">
    <property type="entry name" value="RelA_SpoT"/>
    <property type="match status" value="1"/>
</dbReference>
<comment type="caution">
    <text evidence="2">The sequence shown here is derived from an EMBL/GenBank/DDBJ whole genome shotgun (WGS) entry which is preliminary data.</text>
</comment>
<dbReference type="EMBL" id="PJRT01000005">
    <property type="protein sequence ID" value="PLR26059.1"/>
    <property type="molecule type" value="Genomic_DNA"/>
</dbReference>
<keyword evidence="3" id="KW-1185">Reference proteome</keyword>
<dbReference type="PANTHER" id="PTHR41773">
    <property type="entry name" value="GTP PYROPHOSPHATASE-RELATED"/>
    <property type="match status" value="1"/>
</dbReference>
<evidence type="ECO:0000313" key="2">
    <source>
        <dbReference type="EMBL" id="PLR26059.1"/>
    </source>
</evidence>
<accession>A0ABX4SYC0</accession>
<dbReference type="SUPFAM" id="SSF81301">
    <property type="entry name" value="Nucleotidyltransferase"/>
    <property type="match status" value="1"/>
</dbReference>
<dbReference type="CDD" id="cd05399">
    <property type="entry name" value="NT_Rel-Spo_like"/>
    <property type="match status" value="1"/>
</dbReference>
<dbReference type="Proteomes" id="UP000234296">
    <property type="component" value="Unassembled WGS sequence"/>
</dbReference>
<gene>
    <name evidence="2" type="ORF">PZBJ_04480</name>
</gene>
<dbReference type="Gene3D" id="3.30.460.10">
    <property type="entry name" value="Beta Polymerase, domain 2"/>
    <property type="match status" value="1"/>
</dbReference>
<organism evidence="2 3">
    <name type="scientific">Pantoea endophytica</name>
    <dbReference type="NCBI Taxonomy" id="92488"/>
    <lineage>
        <taxon>Bacteria</taxon>
        <taxon>Pseudomonadati</taxon>
        <taxon>Pseudomonadota</taxon>
        <taxon>Gammaproteobacteria</taxon>
        <taxon>Enterobacterales</taxon>
        <taxon>Erwiniaceae</taxon>
        <taxon>Pantoea</taxon>
    </lineage>
</organism>
<evidence type="ECO:0000259" key="1">
    <source>
        <dbReference type="SMART" id="SM00954"/>
    </source>
</evidence>
<proteinExistence type="predicted"/>
<dbReference type="RefSeq" id="WP_101761385.1">
    <property type="nucleotide sequence ID" value="NZ_PJRT01000005.1"/>
</dbReference>
<dbReference type="InterPro" id="IPR043519">
    <property type="entry name" value="NT_sf"/>
</dbReference>
<reference evidence="3" key="1">
    <citation type="submission" date="2017-12" db="EMBL/GenBank/DDBJ databases">
        <title>The genome sequence of Pantoea sp. 596.</title>
        <authorList>
            <person name="Gao J."/>
            <person name="Mao X."/>
            <person name="Sun J."/>
        </authorList>
    </citation>
    <scope>NUCLEOTIDE SEQUENCE [LARGE SCALE GENOMIC DNA]</scope>
    <source>
        <strain evidence="3">596</strain>
    </source>
</reference>
<dbReference type="PANTHER" id="PTHR41773:SF1">
    <property type="entry name" value="RELA_SPOT DOMAIN-CONTAINING PROTEIN"/>
    <property type="match status" value="1"/>
</dbReference>
<dbReference type="InterPro" id="IPR007685">
    <property type="entry name" value="RelA_SpoT"/>
</dbReference>
<name>A0ABX4SYC0_9GAMM</name>
<sequence>MNMKNEDIIQSINEHIHDYEIFSDRIVSYITRDPILKNNVHSHKKRTKDIEHLNEKITRKNDRLRELGHLEINKDNVMDLITDIVGIRILHLHQGQFDAIHKRLMKYVDDGELALYETPKAYTWDPEYASFFRDEGITTEQKESFYTSVHYVFKANTTSKITCEVQVRTLFEEVWGEIDHAVNYPKESESIFIKEQLKVFARIVGAGTRMSHSIFKIHEN</sequence>
<evidence type="ECO:0000313" key="3">
    <source>
        <dbReference type="Proteomes" id="UP000234296"/>
    </source>
</evidence>